<dbReference type="InterPro" id="IPR008902">
    <property type="entry name" value="Rhamnosid_concanavalin"/>
</dbReference>
<dbReference type="Gene3D" id="2.60.120.260">
    <property type="entry name" value="Galactose-binding domain-like"/>
    <property type="match status" value="2"/>
</dbReference>
<feature type="domain" description="Alpha-L-rhamnosidase concanavalin-like" evidence="4">
    <location>
        <begin position="312"/>
        <end position="407"/>
    </location>
</feature>
<evidence type="ECO:0000259" key="7">
    <source>
        <dbReference type="Pfam" id="PF17390"/>
    </source>
</evidence>
<dbReference type="GO" id="GO:0005975">
    <property type="term" value="P:carbohydrate metabolic process"/>
    <property type="evidence" value="ECO:0007669"/>
    <property type="project" value="InterPro"/>
</dbReference>
<feature type="domain" description="Alpha-L-rhamnosidase C-terminal" evidence="7">
    <location>
        <begin position="757"/>
        <end position="830"/>
    </location>
</feature>
<sequence length="915" mass="104067">MKIYDFRIEYREEPKGLAVRIPRFSWKIASDEKNVAQASWQIIVDCDGSCVWDSGKVESDQSVLVPYGGLELEEEKEYRVSLQITDNHGSSAQAETVFTTGIFDSTHFRAKMITHDFPKDETACPVFFRRFEPEKPVKSAYLYATAHGVYETYVNGKKAGDAYMAPGWTDYHKILQYQFYDVTEELRTHTGDNLLELAVGNGWYKGILGFDCKPDRYGDRTATWAELHVIYEDGARDVIATDETWQVRTGQIRYSEIYNGETIDTNAPEIREGSVSVVPEPEFDPAVLTPQVNEPVRVTERLEAKRVFTDPAGNVLVDFGQNLTGLVEIRIKGEAGQKITVRHAEVLDKDGVFYPDTLRTAKSEDIYILNGEEQVLMPHFTFHGFRYAAVTGIKDPKPEMFTACAMHSDMRKTGDFHCSNEKVNQLQSNITWSLRDNFFDIPSDCPQRDERLGWMGDAQVFSWTAAFNRETALFFTKWMRDVSAASSLEQGVPHIVPDIQGTYSSAAWSDAAVIIPWVVYQTYGDVRILEENWKCMHEWVDYIHNHVNENGLWMSGYQYGDWLALDREMGDKSVGATDIYLVANAYYIYVTDLVAKTARVLKKPGEAAYYEVLREETLQSFREEYYTSRGRIVSETQTGCVLSLHFGLAKEKDRETITKALVTNIENHKNHLTTGFVGTPYLCHALSDNGAHDTASVLFMKEDLPSWLYAVNKGATTLWERWDAILPDGTMQDPGLNSMNHYANGAIGDWMYRKIGGINQIEAGYHRFYIRPMFVQGIEEARTELESPYGTIVSHWSCRKGKIRVEVQIPANTTAILYLPEKEEALELGSGNYSYEYETTTSLRELKFTMDSKLGEILAEPLGMEMMEQMVPDLVHNPMIEYAKRMTLSEGISSAPEIRPVYEAVLKALNEQPEE</sequence>
<dbReference type="EMBL" id="DWVY01000016">
    <property type="protein sequence ID" value="HJC74075.1"/>
    <property type="molecule type" value="Genomic_DNA"/>
</dbReference>
<dbReference type="Pfam" id="PF25788">
    <property type="entry name" value="Ig_Rha78A_N"/>
    <property type="match status" value="1"/>
</dbReference>
<keyword evidence="3 8" id="KW-0378">Hydrolase</keyword>
<dbReference type="PANTHER" id="PTHR33307:SF6">
    <property type="entry name" value="ALPHA-RHAMNOSIDASE (EUROFUNG)-RELATED"/>
    <property type="match status" value="1"/>
</dbReference>
<evidence type="ECO:0000256" key="2">
    <source>
        <dbReference type="ARBA" id="ARBA00012652"/>
    </source>
</evidence>
<dbReference type="PANTHER" id="PTHR33307">
    <property type="entry name" value="ALPHA-RHAMNOSIDASE (EUROFUNG)"/>
    <property type="match status" value="1"/>
</dbReference>
<gene>
    <name evidence="8" type="ORF">H9697_03885</name>
</gene>
<reference evidence="8" key="2">
    <citation type="submission" date="2021-04" db="EMBL/GenBank/DDBJ databases">
        <authorList>
            <person name="Gilroy R."/>
        </authorList>
    </citation>
    <scope>NUCLEOTIDE SEQUENCE</scope>
    <source>
        <strain evidence="8">CHK196-7946</strain>
    </source>
</reference>
<dbReference type="InterPro" id="IPR035398">
    <property type="entry name" value="Bac_rhamnosid_C"/>
</dbReference>
<comment type="catalytic activity">
    <reaction evidence="1">
        <text>Hydrolysis of terminal non-reducing alpha-L-rhamnose residues in alpha-L-rhamnosides.</text>
        <dbReference type="EC" id="3.2.1.40"/>
    </reaction>
</comment>
<dbReference type="Pfam" id="PF17390">
    <property type="entry name" value="Bac_rhamnosid_C"/>
    <property type="match status" value="1"/>
</dbReference>
<feature type="domain" description="Bacterial alpha-L-rhamnosidase N-terminal" evidence="5">
    <location>
        <begin position="135"/>
        <end position="300"/>
    </location>
</feature>
<dbReference type="InterPro" id="IPR013783">
    <property type="entry name" value="Ig-like_fold"/>
</dbReference>
<protein>
    <recommendedName>
        <fullName evidence="2">alpha-L-rhamnosidase</fullName>
        <ecNumber evidence="2">3.2.1.40</ecNumber>
    </recommendedName>
</protein>
<feature type="domain" description="Alpha-L-rhamnosidase six-hairpin glycosidase" evidence="6">
    <location>
        <begin position="411"/>
        <end position="755"/>
    </location>
</feature>
<evidence type="ECO:0000259" key="6">
    <source>
        <dbReference type="Pfam" id="PF17389"/>
    </source>
</evidence>
<evidence type="ECO:0000313" key="8">
    <source>
        <dbReference type="EMBL" id="HJC74075.1"/>
    </source>
</evidence>
<evidence type="ECO:0000259" key="4">
    <source>
        <dbReference type="Pfam" id="PF05592"/>
    </source>
</evidence>
<dbReference type="InterPro" id="IPR008928">
    <property type="entry name" value="6-hairpin_glycosidase_sf"/>
</dbReference>
<dbReference type="EC" id="3.2.1.40" evidence="2"/>
<comment type="caution">
    <text evidence="8">The sequence shown here is derived from an EMBL/GenBank/DDBJ whole genome shotgun (WGS) entry which is preliminary data.</text>
</comment>
<evidence type="ECO:0000259" key="5">
    <source>
        <dbReference type="Pfam" id="PF08531"/>
    </source>
</evidence>
<dbReference type="InterPro" id="IPR013737">
    <property type="entry name" value="Bac_rhamnosid_N"/>
</dbReference>
<accession>A0A9D2Q9U4</accession>
<dbReference type="AlphaFoldDB" id="A0A9D2Q9U4"/>
<organism evidence="8 9">
    <name type="scientific">Candidatus Mediterraneibacter faecavium</name>
    <dbReference type="NCBI Taxonomy" id="2838668"/>
    <lineage>
        <taxon>Bacteria</taxon>
        <taxon>Bacillati</taxon>
        <taxon>Bacillota</taxon>
        <taxon>Clostridia</taxon>
        <taxon>Lachnospirales</taxon>
        <taxon>Lachnospiraceae</taxon>
        <taxon>Mediterraneibacter</taxon>
    </lineage>
</organism>
<dbReference type="InterPro" id="IPR012341">
    <property type="entry name" value="6hp_glycosidase-like_sf"/>
</dbReference>
<dbReference type="InterPro" id="IPR035396">
    <property type="entry name" value="Bac_rhamnosid6H"/>
</dbReference>
<proteinExistence type="predicted"/>
<dbReference type="Pfam" id="PF05592">
    <property type="entry name" value="Bac_rhamnosid"/>
    <property type="match status" value="1"/>
</dbReference>
<evidence type="ECO:0000256" key="1">
    <source>
        <dbReference type="ARBA" id="ARBA00001445"/>
    </source>
</evidence>
<dbReference type="Proteomes" id="UP000823902">
    <property type="component" value="Unassembled WGS sequence"/>
</dbReference>
<evidence type="ECO:0000313" key="9">
    <source>
        <dbReference type="Proteomes" id="UP000823902"/>
    </source>
</evidence>
<dbReference type="PIRSF" id="PIRSF010631">
    <property type="entry name" value="A-rhamnsds"/>
    <property type="match status" value="1"/>
</dbReference>
<dbReference type="Pfam" id="PF08531">
    <property type="entry name" value="Bac_rhamnosid_N"/>
    <property type="match status" value="1"/>
</dbReference>
<reference evidence="8" key="1">
    <citation type="journal article" date="2021" name="PeerJ">
        <title>Extensive microbial diversity within the chicken gut microbiome revealed by metagenomics and culture.</title>
        <authorList>
            <person name="Gilroy R."/>
            <person name="Ravi A."/>
            <person name="Getino M."/>
            <person name="Pursley I."/>
            <person name="Horton D.L."/>
            <person name="Alikhan N.F."/>
            <person name="Baker D."/>
            <person name="Gharbi K."/>
            <person name="Hall N."/>
            <person name="Watson M."/>
            <person name="Adriaenssens E.M."/>
            <person name="Foster-Nyarko E."/>
            <person name="Jarju S."/>
            <person name="Secka A."/>
            <person name="Antonio M."/>
            <person name="Oren A."/>
            <person name="Chaudhuri R.R."/>
            <person name="La Ragione R."/>
            <person name="Hildebrand F."/>
            <person name="Pallen M.J."/>
        </authorList>
    </citation>
    <scope>NUCLEOTIDE SEQUENCE</scope>
    <source>
        <strain evidence="8">CHK196-7946</strain>
    </source>
</reference>
<dbReference type="GO" id="GO:0030596">
    <property type="term" value="F:alpha-L-rhamnosidase activity"/>
    <property type="evidence" value="ECO:0007669"/>
    <property type="project" value="UniProtKB-EC"/>
</dbReference>
<dbReference type="SUPFAM" id="SSF48208">
    <property type="entry name" value="Six-hairpin glycosidases"/>
    <property type="match status" value="1"/>
</dbReference>
<dbReference type="Pfam" id="PF17389">
    <property type="entry name" value="Bac_rhamnosid6H"/>
    <property type="match status" value="1"/>
</dbReference>
<evidence type="ECO:0000256" key="3">
    <source>
        <dbReference type="ARBA" id="ARBA00022801"/>
    </source>
</evidence>
<name>A0A9D2Q9U4_9FIRM</name>
<dbReference type="InterPro" id="IPR016007">
    <property type="entry name" value="Alpha_rhamnosid"/>
</dbReference>
<dbReference type="Gene3D" id="2.60.420.10">
    <property type="entry name" value="Maltose phosphorylase, domain 3"/>
    <property type="match status" value="1"/>
</dbReference>
<dbReference type="Gene3D" id="2.60.40.10">
    <property type="entry name" value="Immunoglobulins"/>
    <property type="match status" value="1"/>
</dbReference>
<dbReference type="Gene3D" id="1.50.10.10">
    <property type="match status" value="1"/>
</dbReference>